<reference evidence="2" key="1">
    <citation type="submission" date="2020-03" db="EMBL/GenBank/DDBJ databases">
        <title>The deep terrestrial virosphere.</title>
        <authorList>
            <person name="Holmfeldt K."/>
            <person name="Nilsson E."/>
            <person name="Simone D."/>
            <person name="Lopez-Fernandez M."/>
            <person name="Wu X."/>
            <person name="de Brujin I."/>
            <person name="Lundin D."/>
            <person name="Andersson A."/>
            <person name="Bertilsson S."/>
            <person name="Dopson M."/>
        </authorList>
    </citation>
    <scope>NUCLEOTIDE SEQUENCE</scope>
    <source>
        <strain evidence="5">MM415A00143</strain>
        <strain evidence="3">MM415B00963</strain>
        <strain evidence="2">TM448A01880</strain>
        <strain evidence="4">TM448B01892</strain>
    </source>
</reference>
<sequence>MSSQTVPKSMRRIQEEYQGLPIRYVMVLIVMAITCLILIVTMFSAKSKIPVLIILFIVIAFFTKFMRSPTMLTRSWLAYKFLIRGLRGQNIVAKYTVSAAFMKSIVPIVEFHEAGVIEFTGKKYGLLLKVDPDRVSDDELEKHINQVRSLTDSLHGELMIKSYVVSLPTTVRPVERGLIKLLNEPGRTKPEKDHLYSIYNQTLENTAPVIQWKFYIFLGLGSYATLQEAYIAKQQYFPGIINKLTKAGMHIILIKSRQELGATYRQLISQVQL</sequence>
<organism evidence="2">
    <name type="scientific">viral metagenome</name>
    <dbReference type="NCBI Taxonomy" id="1070528"/>
    <lineage>
        <taxon>unclassified sequences</taxon>
        <taxon>metagenomes</taxon>
        <taxon>organismal metagenomes</taxon>
    </lineage>
</organism>
<dbReference type="AlphaFoldDB" id="A0A6H1ZTD5"/>
<evidence type="ECO:0000313" key="3">
    <source>
        <dbReference type="EMBL" id="QJA61292.1"/>
    </source>
</evidence>
<evidence type="ECO:0000313" key="5">
    <source>
        <dbReference type="EMBL" id="QJI05381.1"/>
    </source>
</evidence>
<feature type="transmembrane region" description="Helical" evidence="1">
    <location>
        <begin position="21"/>
        <end position="43"/>
    </location>
</feature>
<feature type="transmembrane region" description="Helical" evidence="1">
    <location>
        <begin position="49"/>
        <end position="66"/>
    </location>
</feature>
<gene>
    <name evidence="5" type="ORF">MM415A00143_0056</name>
    <name evidence="3" type="ORF">MM415B00963_0017</name>
    <name evidence="2" type="ORF">TM448A01880_0002</name>
    <name evidence="4" type="ORF">TM448B01892_0013</name>
</gene>
<dbReference type="EMBL" id="MT141436">
    <property type="protein sequence ID" value="QJA61292.1"/>
    <property type="molecule type" value="Genomic_DNA"/>
</dbReference>
<keyword evidence="1" id="KW-0812">Transmembrane</keyword>
<proteinExistence type="predicted"/>
<evidence type="ECO:0000256" key="1">
    <source>
        <dbReference type="SAM" id="Phobius"/>
    </source>
</evidence>
<keyword evidence="1" id="KW-1133">Transmembrane helix</keyword>
<evidence type="ECO:0000313" key="4">
    <source>
        <dbReference type="EMBL" id="QJI00267.1"/>
    </source>
</evidence>
<dbReference type="EMBL" id="MT145198">
    <property type="protein sequence ID" value="QJI05381.1"/>
    <property type="molecule type" value="Genomic_DNA"/>
</dbReference>
<name>A0A6H1ZTD5_9ZZZZ</name>
<keyword evidence="1" id="KW-0472">Membrane</keyword>
<protein>
    <submittedName>
        <fullName evidence="2">Uncharacterized protein</fullName>
    </submittedName>
</protein>
<dbReference type="EMBL" id="MT144839">
    <property type="protein sequence ID" value="QJI00267.1"/>
    <property type="molecule type" value="Genomic_DNA"/>
</dbReference>
<accession>A0A6H1ZTD5</accession>
<evidence type="ECO:0000313" key="2">
    <source>
        <dbReference type="EMBL" id="QJA50722.1"/>
    </source>
</evidence>
<dbReference type="EMBL" id="MT144214">
    <property type="protein sequence ID" value="QJA50722.1"/>
    <property type="molecule type" value="Genomic_DNA"/>
</dbReference>